<dbReference type="PANTHER" id="PTHR23343:SF31">
    <property type="entry name" value="ZONA PELLUCIDA SPERM-BINDING PROTEIN 4"/>
    <property type="match status" value="1"/>
</dbReference>
<feature type="disulfide bond" evidence="18">
    <location>
        <begin position="168"/>
        <end position="183"/>
    </location>
</feature>
<evidence type="ECO:0000313" key="22">
    <source>
        <dbReference type="EMBL" id="NXY59684.1"/>
    </source>
</evidence>
<dbReference type="PRINTS" id="PR00023">
    <property type="entry name" value="ZPELLUCIDA"/>
</dbReference>
<dbReference type="Gene3D" id="4.10.110.10">
    <property type="entry name" value="Spasmolytic Protein, domain 1"/>
    <property type="match status" value="1"/>
</dbReference>
<evidence type="ECO:0000256" key="14">
    <source>
        <dbReference type="ARBA" id="ARBA00037545"/>
    </source>
</evidence>
<evidence type="ECO:0000313" key="23">
    <source>
        <dbReference type="Proteomes" id="UP000576729"/>
    </source>
</evidence>
<evidence type="ECO:0000259" key="21">
    <source>
        <dbReference type="PROSITE" id="PS51448"/>
    </source>
</evidence>
<comment type="subcellular location">
    <subcellularLocation>
        <location evidence="1">Cell membrane</location>
        <topology evidence="1">Single-pass type I membrane protein</topology>
    </subcellularLocation>
    <subcellularLocation>
        <location evidence="13">Zona pellucida</location>
    </subcellularLocation>
</comment>
<comment type="caution">
    <text evidence="18">Lacks conserved residue(s) required for the propagation of feature annotation.</text>
</comment>
<keyword evidence="6" id="KW-0812">Transmembrane</keyword>
<keyword evidence="7 19" id="KW-0732">Signal</keyword>
<evidence type="ECO:0000256" key="18">
    <source>
        <dbReference type="PROSITE-ProRule" id="PRU00779"/>
    </source>
</evidence>
<evidence type="ECO:0000256" key="16">
    <source>
        <dbReference type="ARBA" id="ARBA00042273"/>
    </source>
</evidence>
<keyword evidence="10 18" id="KW-1015">Disulfide bond</keyword>
<dbReference type="PROSITE" id="PS51034">
    <property type="entry name" value="ZP_2"/>
    <property type="match status" value="1"/>
</dbReference>
<accession>A0A7L4L5R7</accession>
<keyword evidence="9" id="KW-0472">Membrane</keyword>
<dbReference type="Gene3D" id="2.60.40.3210">
    <property type="entry name" value="Zona pellucida, ZP-N domain"/>
    <property type="match status" value="1"/>
</dbReference>
<keyword evidence="12" id="KW-0278">Fertilization</keyword>
<dbReference type="AlphaFoldDB" id="A0A7L4L5R7"/>
<feature type="signal peptide" evidence="19">
    <location>
        <begin position="1"/>
        <end position="28"/>
    </location>
</feature>
<dbReference type="PANTHER" id="PTHR23343">
    <property type="entry name" value="ZONA PELLUCIDA SPERM-BINDING PROTEIN"/>
    <property type="match status" value="1"/>
</dbReference>
<dbReference type="InterPro" id="IPR001507">
    <property type="entry name" value="ZP_dom"/>
</dbReference>
<evidence type="ECO:0000256" key="1">
    <source>
        <dbReference type="ARBA" id="ARBA00004251"/>
    </source>
</evidence>
<comment type="caution">
    <text evidence="22">The sequence shown here is derived from an EMBL/GenBank/DDBJ whole genome shotgun (WGS) entry which is preliminary data.</text>
</comment>
<dbReference type="GO" id="GO:0032190">
    <property type="term" value="F:acrosin binding"/>
    <property type="evidence" value="ECO:0007669"/>
    <property type="project" value="TreeGrafter"/>
</dbReference>
<feature type="non-terminal residue" evidence="22">
    <location>
        <position position="509"/>
    </location>
</feature>
<sequence length="509" mass="55503">MGVVGQSRAAAGAMRFWVFLGPLALVVGTHVSVFSDPTLLTCGQESLQLTLPPGWEENASFVLTTWDTEGKVHALQNDSDCGLLVSGTPDGSRKVLVSYAGCYVFEWDGNYLILVGFEGTDAAGQKILHEEMLLRCPVDLSDLLFLPPLDAPSRSVCSAVPSHDWLPCASLPISQGDCEARGCCYDPSNRVKPCYFGNTVTAHCTPDGQFSIAVSRDVTLPPVALESVQLASGHSSGCFPVLKNNAFVVYQFPLSACGTTFQVTGDQAIYENELVASRDVKTGSLGSVTRDSIFRLHVQCSYSISESSIPLSVQVFTLPPLPAVSQPGPLSLELRVASDGSYTSYYTDSDYPVVKTLRDPVYAEVKILQRMDPDLILVLHHCWATPSTNPQQKLQWPILVDGCPYAGDNYQTQLMPVSFNSGLLFPSHYQRFTLYTFTFVDSTSRGKLSGLVYLHCSASVCHRSVEESCITTCPSRVRDKRSAEHPFQEGTSHVSSKGPVIFLQDEPRQ</sequence>
<dbReference type="GO" id="GO:0005886">
    <property type="term" value="C:plasma membrane"/>
    <property type="evidence" value="ECO:0007669"/>
    <property type="project" value="UniProtKB-SubCell"/>
</dbReference>
<dbReference type="SUPFAM" id="SSF57492">
    <property type="entry name" value="Trefoil"/>
    <property type="match status" value="1"/>
</dbReference>
<evidence type="ECO:0000256" key="17">
    <source>
        <dbReference type="ARBA" id="ARBA00042573"/>
    </source>
</evidence>
<dbReference type="Pfam" id="PF00100">
    <property type="entry name" value="Zona_pellucida"/>
    <property type="match status" value="1"/>
</dbReference>
<evidence type="ECO:0000256" key="2">
    <source>
        <dbReference type="ARBA" id="ARBA00022475"/>
    </source>
</evidence>
<feature type="non-terminal residue" evidence="22">
    <location>
        <position position="1"/>
    </location>
</feature>
<comment type="function">
    <text evidence="14">Component of the zona pellucida, an extracellular matrix surrounding oocytes which mediates sperm binding, induction of the acrosome reaction and prevents post-fertilization polyspermy. The zona pellucida is composed of 3 to 4 glycoproteins, ZP1, ZP2, ZP3, and ZP4. ZP4 may act as a sperm receptor.</text>
</comment>
<keyword evidence="2" id="KW-1003">Cell membrane</keyword>
<dbReference type="PROSITE" id="PS51448">
    <property type="entry name" value="P_TREFOIL_2"/>
    <property type="match status" value="1"/>
</dbReference>
<dbReference type="InterPro" id="IPR055355">
    <property type="entry name" value="ZP-C"/>
</dbReference>
<dbReference type="SMART" id="SM00018">
    <property type="entry name" value="PD"/>
    <property type="match status" value="1"/>
</dbReference>
<evidence type="ECO:0000256" key="15">
    <source>
        <dbReference type="ARBA" id="ARBA00040238"/>
    </source>
</evidence>
<evidence type="ECO:0000256" key="4">
    <source>
        <dbReference type="ARBA" id="ARBA00022530"/>
    </source>
</evidence>
<proteinExistence type="predicted"/>
<evidence type="ECO:0000256" key="11">
    <source>
        <dbReference type="ARBA" id="ARBA00023180"/>
    </source>
</evidence>
<evidence type="ECO:0000256" key="7">
    <source>
        <dbReference type="ARBA" id="ARBA00022729"/>
    </source>
</evidence>
<dbReference type="EMBL" id="VWPU01011071">
    <property type="protein sequence ID" value="NXY59684.1"/>
    <property type="molecule type" value="Genomic_DNA"/>
</dbReference>
<evidence type="ECO:0000256" key="12">
    <source>
        <dbReference type="ARBA" id="ARBA00023279"/>
    </source>
</evidence>
<dbReference type="Gene3D" id="2.60.40.4100">
    <property type="entry name" value="Zona pellucida, ZP-C domain"/>
    <property type="match status" value="1"/>
</dbReference>
<keyword evidence="5" id="KW-0165">Cleavage on pair of basic residues</keyword>
<dbReference type="GO" id="GO:0007339">
    <property type="term" value="P:binding of sperm to zona pellucida"/>
    <property type="evidence" value="ECO:0007669"/>
    <property type="project" value="TreeGrafter"/>
</dbReference>
<evidence type="ECO:0000256" key="9">
    <source>
        <dbReference type="ARBA" id="ARBA00023136"/>
    </source>
</evidence>
<evidence type="ECO:0000256" key="8">
    <source>
        <dbReference type="ARBA" id="ARBA00022989"/>
    </source>
</evidence>
<dbReference type="GO" id="GO:0035804">
    <property type="term" value="F:structural constituent of egg coat"/>
    <property type="evidence" value="ECO:0007669"/>
    <property type="project" value="TreeGrafter"/>
</dbReference>
<evidence type="ECO:0000256" key="19">
    <source>
        <dbReference type="SAM" id="SignalP"/>
    </source>
</evidence>
<dbReference type="InterPro" id="IPR000519">
    <property type="entry name" value="P_trefoil_dom"/>
</dbReference>
<evidence type="ECO:0000256" key="6">
    <source>
        <dbReference type="ARBA" id="ARBA00022692"/>
    </source>
</evidence>
<dbReference type="InterPro" id="IPR051148">
    <property type="entry name" value="Zona_Pellucida_Domain_gp"/>
</dbReference>
<evidence type="ECO:0000259" key="20">
    <source>
        <dbReference type="PROSITE" id="PS51034"/>
    </source>
</evidence>
<gene>
    <name evidence="22" type="primary">Zp4</name>
    <name evidence="22" type="ORF">CALWIL_R13689</name>
</gene>
<dbReference type="InterPro" id="IPR054554">
    <property type="entry name" value="ZP1/4_Ig-like"/>
</dbReference>
<dbReference type="Proteomes" id="UP000576729">
    <property type="component" value="Unassembled WGS sequence"/>
</dbReference>
<feature type="domain" description="P-type" evidence="21">
    <location>
        <begin position="155"/>
        <end position="198"/>
    </location>
</feature>
<keyword evidence="8" id="KW-1133">Transmembrane helix</keyword>
<evidence type="ECO:0000256" key="3">
    <source>
        <dbReference type="ARBA" id="ARBA00022525"/>
    </source>
</evidence>
<reference evidence="22 23" key="1">
    <citation type="submission" date="2019-09" db="EMBL/GenBank/DDBJ databases">
        <title>Bird 10,000 Genomes (B10K) Project - Family phase.</title>
        <authorList>
            <person name="Zhang G."/>
        </authorList>
    </citation>
    <scope>NUCLEOTIDE SEQUENCE [LARGE SCALE GENOMIC DNA]</scope>
    <source>
        <strain evidence="22">B10K-OTA-212792</strain>
        <tissue evidence="22">Blood</tissue>
    </source>
</reference>
<dbReference type="GO" id="GO:0060468">
    <property type="term" value="P:prevention of polyspermy"/>
    <property type="evidence" value="ECO:0007669"/>
    <property type="project" value="TreeGrafter"/>
</dbReference>
<keyword evidence="23" id="KW-1185">Reference proteome</keyword>
<keyword evidence="3" id="KW-0964">Secreted</keyword>
<dbReference type="InterPro" id="IPR042235">
    <property type="entry name" value="ZP-C_dom"/>
</dbReference>
<dbReference type="InterPro" id="IPR055356">
    <property type="entry name" value="ZP-N"/>
</dbReference>
<keyword evidence="11" id="KW-0325">Glycoprotein</keyword>
<evidence type="ECO:0000256" key="13">
    <source>
        <dbReference type="ARBA" id="ARBA00024183"/>
    </source>
</evidence>
<feature type="chain" id="PRO_5029699200" description="Zona pellucida sperm-binding protein 4" evidence="19">
    <location>
        <begin position="29"/>
        <end position="509"/>
    </location>
</feature>
<dbReference type="GO" id="GO:0035805">
    <property type="term" value="C:egg coat"/>
    <property type="evidence" value="ECO:0007669"/>
    <property type="project" value="UniProtKB-SubCell"/>
</dbReference>
<organism evidence="22 23">
    <name type="scientific">Callaeas wilsoni</name>
    <name type="common">North Island kokako</name>
    <dbReference type="NCBI Taxonomy" id="1347786"/>
    <lineage>
        <taxon>Eukaryota</taxon>
        <taxon>Metazoa</taxon>
        <taxon>Chordata</taxon>
        <taxon>Craniata</taxon>
        <taxon>Vertebrata</taxon>
        <taxon>Euteleostomi</taxon>
        <taxon>Archelosauria</taxon>
        <taxon>Archosauria</taxon>
        <taxon>Dinosauria</taxon>
        <taxon>Saurischia</taxon>
        <taxon>Theropoda</taxon>
        <taxon>Coelurosauria</taxon>
        <taxon>Aves</taxon>
        <taxon>Neognathae</taxon>
        <taxon>Neoaves</taxon>
        <taxon>Telluraves</taxon>
        <taxon>Australaves</taxon>
        <taxon>Passeriformes</taxon>
        <taxon>Corvoidea</taxon>
        <taxon>Callaeidae</taxon>
        <taxon>Callaeas</taxon>
    </lineage>
</organism>
<evidence type="ECO:0000256" key="10">
    <source>
        <dbReference type="ARBA" id="ARBA00023157"/>
    </source>
</evidence>
<dbReference type="Pfam" id="PF23344">
    <property type="entry name" value="ZP-N"/>
    <property type="match status" value="1"/>
</dbReference>
<evidence type="ECO:0000256" key="5">
    <source>
        <dbReference type="ARBA" id="ARBA00022685"/>
    </source>
</evidence>
<keyword evidence="4" id="KW-0272">Extracellular matrix</keyword>
<protein>
    <recommendedName>
        <fullName evidence="15">Zona pellucida sperm-binding protein 4</fullName>
    </recommendedName>
    <alternativeName>
        <fullName evidence="17">Zona pellucida glycoprotein 4</fullName>
    </alternativeName>
    <alternativeName>
        <fullName evidence="16">Zona pellucida protein B</fullName>
    </alternativeName>
</protein>
<dbReference type="InterPro" id="IPR044913">
    <property type="entry name" value="P_trefoil_dom_sf"/>
</dbReference>
<dbReference type="Pfam" id="PF00088">
    <property type="entry name" value="Trefoil"/>
    <property type="match status" value="1"/>
</dbReference>
<dbReference type="SMART" id="SM00241">
    <property type="entry name" value="ZP"/>
    <property type="match status" value="1"/>
</dbReference>
<dbReference type="CDD" id="cd00111">
    <property type="entry name" value="Trefoil"/>
    <property type="match status" value="1"/>
</dbReference>
<name>A0A7L4L5R7_9CORV</name>
<dbReference type="InterPro" id="IPR048290">
    <property type="entry name" value="ZP_chr"/>
</dbReference>
<feature type="domain" description="ZP" evidence="20">
    <location>
        <begin position="203"/>
        <end position="476"/>
    </location>
</feature>
<dbReference type="Pfam" id="PF22821">
    <property type="entry name" value="ZP1_ZP4_Ig-like"/>
    <property type="match status" value="1"/>
</dbReference>